<evidence type="ECO:0000259" key="1">
    <source>
        <dbReference type="PROSITE" id="PS51153"/>
    </source>
</evidence>
<dbReference type="PROSITE" id="PS51153">
    <property type="entry name" value="RPW8"/>
    <property type="match status" value="1"/>
</dbReference>
<evidence type="ECO:0000313" key="3">
    <source>
        <dbReference type="Proteomes" id="UP001345219"/>
    </source>
</evidence>
<dbReference type="Proteomes" id="UP001345219">
    <property type="component" value="Chromosome 24"/>
</dbReference>
<keyword evidence="3" id="KW-1185">Reference proteome</keyword>
<dbReference type="InterPro" id="IPR008808">
    <property type="entry name" value="Powdery_mildew-R_dom"/>
</dbReference>
<dbReference type="EMBL" id="JAXIOK010000005">
    <property type="protein sequence ID" value="KAK4771004.1"/>
    <property type="molecule type" value="Genomic_DNA"/>
</dbReference>
<gene>
    <name evidence="2" type="ORF">SAY87_031536</name>
</gene>
<sequence length="167" mass="18874">MNVSVQDILPGQAAAELMKMLVHVYDKSTICRTTAEQLKQTIEELYPIIQEVKYSGAELPADRQFHISLVSDELRSGLDLCHKIIRSSRWNAYKNLQYVRKMEKINKSITRFIQGSLQLYMLADLHGLSLSMTDGFDRIQASADSLEGTLKSRNTMTAVPNGHDKSL</sequence>
<evidence type="ECO:0000313" key="2">
    <source>
        <dbReference type="EMBL" id="KAK4771004.1"/>
    </source>
</evidence>
<name>A0AAN7QL94_9MYRT</name>
<organism evidence="2 3">
    <name type="scientific">Trapa incisa</name>
    <dbReference type="NCBI Taxonomy" id="236973"/>
    <lineage>
        <taxon>Eukaryota</taxon>
        <taxon>Viridiplantae</taxon>
        <taxon>Streptophyta</taxon>
        <taxon>Embryophyta</taxon>
        <taxon>Tracheophyta</taxon>
        <taxon>Spermatophyta</taxon>
        <taxon>Magnoliopsida</taxon>
        <taxon>eudicotyledons</taxon>
        <taxon>Gunneridae</taxon>
        <taxon>Pentapetalae</taxon>
        <taxon>rosids</taxon>
        <taxon>malvids</taxon>
        <taxon>Myrtales</taxon>
        <taxon>Lythraceae</taxon>
        <taxon>Trapa</taxon>
    </lineage>
</organism>
<reference evidence="2 3" key="1">
    <citation type="journal article" date="2023" name="Hortic Res">
        <title>Pangenome of water caltrop reveals structural variations and asymmetric subgenome divergence after allopolyploidization.</title>
        <authorList>
            <person name="Zhang X."/>
            <person name="Chen Y."/>
            <person name="Wang L."/>
            <person name="Yuan Y."/>
            <person name="Fang M."/>
            <person name="Shi L."/>
            <person name="Lu R."/>
            <person name="Comes H.P."/>
            <person name="Ma Y."/>
            <person name="Chen Y."/>
            <person name="Huang G."/>
            <person name="Zhou Y."/>
            <person name="Zheng Z."/>
            <person name="Qiu Y."/>
        </authorList>
    </citation>
    <scope>NUCLEOTIDE SEQUENCE [LARGE SCALE GENOMIC DNA]</scope>
    <source>
        <tissue evidence="2">Roots</tissue>
    </source>
</reference>
<protein>
    <recommendedName>
        <fullName evidence="1">RPW8 domain-containing protein</fullName>
    </recommendedName>
</protein>
<proteinExistence type="predicted"/>
<comment type="caution">
    <text evidence="2">The sequence shown here is derived from an EMBL/GenBank/DDBJ whole genome shotgun (WGS) entry which is preliminary data.</text>
</comment>
<accession>A0AAN7QL94</accession>
<dbReference type="Pfam" id="PF05659">
    <property type="entry name" value="RPW8"/>
    <property type="match status" value="1"/>
</dbReference>
<feature type="domain" description="RPW8" evidence="1">
    <location>
        <begin position="1"/>
        <end position="151"/>
    </location>
</feature>
<dbReference type="AlphaFoldDB" id="A0AAN7QL94"/>